<reference evidence="2 3" key="1">
    <citation type="submission" date="2018-06" db="EMBL/GenBank/DDBJ databases">
        <authorList>
            <consortium name="Pathogen Informatics"/>
            <person name="Doyle S."/>
        </authorList>
    </citation>
    <scope>NUCLEOTIDE SEQUENCE [LARGE SCALE GENOMIC DNA]</scope>
    <source>
        <strain evidence="2 3">NCTC11388</strain>
    </source>
</reference>
<keyword evidence="1" id="KW-0732">Signal</keyword>
<name>A0A380CAM9_SPHSI</name>
<sequence length="814" mass="90987">MIIRNIAIALCMIANTHLLYAQPALPTPSSEIKLKLEKLSSLGSVLYFAAHPDDENTRLIAWLAREKKYRTAYLSLTRGDGGQNLIGTEIGKELGLIRTQELLKARSIDKGEQFFSTAYDFGFSKTYAETFDFWEKDEVLKEAVWIIRKFQPDVIITRFPPDERGGHGHHQASAILAIEAFKIAGDPKVYPEQLKYVKPWAAKRLLWNTFNFGDIKTTADNQFNLEIGDYNPLIGKSYGEIASESRSSHKSQGFGASRQRGNAREYFELLGGEAPEKDLMDGVETSWKRVTNNPAIQQKITQLNQNFNISHPEASVTGLIELLQLVQKVDDAHWKTQKTKEIKELILDCAGIWIESYTDQPKFVLGTTISVANDAIVRRPDVKVELLAINNTAVNKSLPYNSILTEKNNQTATPVSQPYWLEKEGTLGKFNVDDLTLVGNPENPDALQNSFTLKINGVSVTFDRPVLFKYTHPVRGEVYEPLIISPAVTANIQSSAVVARLGEPKTVEILFQAHTDQPQTTEISFDVPKNWTVSPQKLSLDFKNKETEISQKIILTPLSKDVRLDSLQINIGNKAALSYHSIAYDHIPKITWFPPAKVRLTGLDINIPQKKVGYIEGAGDLVASSLKDIGISVTPLRESEIVNDQLQGYDAIIVGIRAFNVNNRMSALMPHLLKYVRLGGTLVEQYNVNNGLKSKTFGPYPFQISRDRVTDENATVQFDKESPVLQTPNKITAADFDGWIQERGLYFASQIDSKYATPLAMNDKNESPNNGSLLVVNEGKGKFVYTSLSFFRQLPAGVPGAYRLFVNLLSKQSQ</sequence>
<organism evidence="2 3">
    <name type="scientific">Sphingobacterium spiritivorum</name>
    <name type="common">Flavobacterium spiritivorum</name>
    <dbReference type="NCBI Taxonomy" id="258"/>
    <lineage>
        <taxon>Bacteria</taxon>
        <taxon>Pseudomonadati</taxon>
        <taxon>Bacteroidota</taxon>
        <taxon>Sphingobacteriia</taxon>
        <taxon>Sphingobacteriales</taxon>
        <taxon>Sphingobacteriaceae</taxon>
        <taxon>Sphingobacterium</taxon>
    </lineage>
</organism>
<dbReference type="AlphaFoldDB" id="A0A380CAM9"/>
<accession>A0A380CAM9</accession>
<dbReference type="InterPro" id="IPR003737">
    <property type="entry name" value="GlcNAc_PI_deacetylase-related"/>
</dbReference>
<dbReference type="Gene3D" id="3.40.50.10320">
    <property type="entry name" value="LmbE-like"/>
    <property type="match status" value="1"/>
</dbReference>
<dbReference type="Pfam" id="PF02585">
    <property type="entry name" value="PIG-L"/>
    <property type="match status" value="1"/>
</dbReference>
<dbReference type="InterPro" id="IPR029062">
    <property type="entry name" value="Class_I_gatase-like"/>
</dbReference>
<dbReference type="EMBL" id="UGYW01000002">
    <property type="protein sequence ID" value="SUJ15836.1"/>
    <property type="molecule type" value="Genomic_DNA"/>
</dbReference>
<evidence type="ECO:0000313" key="3">
    <source>
        <dbReference type="Proteomes" id="UP000254893"/>
    </source>
</evidence>
<evidence type="ECO:0000313" key="2">
    <source>
        <dbReference type="EMBL" id="SUJ15836.1"/>
    </source>
</evidence>
<dbReference type="InterPro" id="IPR024078">
    <property type="entry name" value="LmbE-like_dom_sf"/>
</dbReference>
<dbReference type="Proteomes" id="UP000254893">
    <property type="component" value="Unassembled WGS sequence"/>
</dbReference>
<proteinExistence type="predicted"/>
<dbReference type="RefSeq" id="WP_115170369.1">
    <property type="nucleotide sequence ID" value="NZ_UGYW01000002.1"/>
</dbReference>
<gene>
    <name evidence="2" type="ORF">NCTC11388_02533</name>
</gene>
<evidence type="ECO:0000256" key="1">
    <source>
        <dbReference type="SAM" id="SignalP"/>
    </source>
</evidence>
<dbReference type="SUPFAM" id="SSF102588">
    <property type="entry name" value="LmbE-like"/>
    <property type="match status" value="1"/>
</dbReference>
<dbReference type="SUPFAM" id="SSF52317">
    <property type="entry name" value="Class I glutamine amidotransferase-like"/>
    <property type="match status" value="1"/>
</dbReference>
<feature type="chain" id="PRO_5016582271" evidence="1">
    <location>
        <begin position="22"/>
        <end position="814"/>
    </location>
</feature>
<feature type="signal peptide" evidence="1">
    <location>
        <begin position="1"/>
        <end position="21"/>
    </location>
</feature>
<protein>
    <submittedName>
        <fullName evidence="2">Uncharacterized proteins, LmbE homologs</fullName>
    </submittedName>
</protein>